<evidence type="ECO:0000313" key="1">
    <source>
        <dbReference type="EMBL" id="KAH7026148.1"/>
    </source>
</evidence>
<sequence length="113" mass="12647">MAAAALWVMHLVPPPPTTIDCSSLRFRADAVAHLGITRAAGPQPTPHPPGHVIRGVPRGLSSMITRERPVFAYPLFSSPRFHMRLCTVLHMTAELRPCSFTYLWHSWFIMSSK</sequence>
<proteinExistence type="predicted"/>
<protein>
    <submittedName>
        <fullName evidence="1">Uncharacterized protein</fullName>
    </submittedName>
</protein>
<evidence type="ECO:0000313" key="2">
    <source>
        <dbReference type="Proteomes" id="UP000756346"/>
    </source>
</evidence>
<reference evidence="1" key="1">
    <citation type="journal article" date="2021" name="Nat. Commun.">
        <title>Genetic determinants of endophytism in the Arabidopsis root mycobiome.</title>
        <authorList>
            <person name="Mesny F."/>
            <person name="Miyauchi S."/>
            <person name="Thiergart T."/>
            <person name="Pickel B."/>
            <person name="Atanasova L."/>
            <person name="Karlsson M."/>
            <person name="Huettel B."/>
            <person name="Barry K.W."/>
            <person name="Haridas S."/>
            <person name="Chen C."/>
            <person name="Bauer D."/>
            <person name="Andreopoulos W."/>
            <person name="Pangilinan J."/>
            <person name="LaButti K."/>
            <person name="Riley R."/>
            <person name="Lipzen A."/>
            <person name="Clum A."/>
            <person name="Drula E."/>
            <person name="Henrissat B."/>
            <person name="Kohler A."/>
            <person name="Grigoriev I.V."/>
            <person name="Martin F.M."/>
            <person name="Hacquard S."/>
        </authorList>
    </citation>
    <scope>NUCLEOTIDE SEQUENCE</scope>
    <source>
        <strain evidence="1">MPI-CAGE-CH-0230</strain>
    </source>
</reference>
<dbReference type="RefSeq" id="XP_046009365.1">
    <property type="nucleotide sequence ID" value="XM_046148576.1"/>
</dbReference>
<dbReference type="GeneID" id="70178122"/>
<gene>
    <name evidence="1" type="ORF">B0I36DRAFT_154333</name>
</gene>
<accession>A0A9P8XZU9</accession>
<name>A0A9P8XZU9_9PEZI</name>
<comment type="caution">
    <text evidence="1">The sequence shown here is derived from an EMBL/GenBank/DDBJ whole genome shotgun (WGS) entry which is preliminary data.</text>
</comment>
<dbReference type="AlphaFoldDB" id="A0A9P8XZU9"/>
<dbReference type="Proteomes" id="UP000756346">
    <property type="component" value="Unassembled WGS sequence"/>
</dbReference>
<keyword evidence="2" id="KW-1185">Reference proteome</keyword>
<dbReference type="EMBL" id="JAGTJQ010000008">
    <property type="protein sequence ID" value="KAH7026148.1"/>
    <property type="molecule type" value="Genomic_DNA"/>
</dbReference>
<organism evidence="1 2">
    <name type="scientific">Microdochium trichocladiopsis</name>
    <dbReference type="NCBI Taxonomy" id="1682393"/>
    <lineage>
        <taxon>Eukaryota</taxon>
        <taxon>Fungi</taxon>
        <taxon>Dikarya</taxon>
        <taxon>Ascomycota</taxon>
        <taxon>Pezizomycotina</taxon>
        <taxon>Sordariomycetes</taxon>
        <taxon>Xylariomycetidae</taxon>
        <taxon>Xylariales</taxon>
        <taxon>Microdochiaceae</taxon>
        <taxon>Microdochium</taxon>
    </lineage>
</organism>